<keyword evidence="3" id="KW-1185">Reference proteome</keyword>
<feature type="chain" id="PRO_5015438787" evidence="1">
    <location>
        <begin position="18"/>
        <end position="116"/>
    </location>
</feature>
<proteinExistence type="predicted"/>
<evidence type="ECO:0000256" key="1">
    <source>
        <dbReference type="SAM" id="SignalP"/>
    </source>
</evidence>
<dbReference type="Proteomes" id="UP000245119">
    <property type="component" value="Linkage Group LG5"/>
</dbReference>
<keyword evidence="1" id="KW-0732">Signal</keyword>
<reference evidence="2 3" key="1">
    <citation type="submission" date="2018-04" db="EMBL/GenBank/DDBJ databases">
        <title>The genome of golden apple snail Pomacea canaliculata provides insight into stress tolerance and invasive adaptation.</title>
        <authorList>
            <person name="Liu C."/>
            <person name="Liu B."/>
            <person name="Ren Y."/>
            <person name="Zhang Y."/>
            <person name="Wang H."/>
            <person name="Li S."/>
            <person name="Jiang F."/>
            <person name="Yin L."/>
            <person name="Zhang G."/>
            <person name="Qian W."/>
            <person name="Fan W."/>
        </authorList>
    </citation>
    <scope>NUCLEOTIDE SEQUENCE [LARGE SCALE GENOMIC DNA]</scope>
    <source>
        <strain evidence="2">SZHN2017</strain>
        <tissue evidence="2">Muscle</tissue>
    </source>
</reference>
<feature type="signal peptide" evidence="1">
    <location>
        <begin position="1"/>
        <end position="17"/>
    </location>
</feature>
<dbReference type="AlphaFoldDB" id="A0A2T7P9M2"/>
<name>A0A2T7P9M2_POMCA</name>
<accession>A0A2T7P9M2</accession>
<evidence type="ECO:0000313" key="2">
    <source>
        <dbReference type="EMBL" id="PVD30113.1"/>
    </source>
</evidence>
<protein>
    <submittedName>
        <fullName evidence="2">Uncharacterized protein</fullName>
    </submittedName>
</protein>
<sequence length="116" mass="12210">MKFAVVLLLALVAMASAHPRMARSQDKRFLVDTFKDIGNWFSHAWDSAKDEFNKVVHSVEVKQLVPLIDSQATEAGCSTVCTGAAASLLGPAAPLAATLCGPLCKAALAELEKVAG</sequence>
<gene>
    <name evidence="2" type="ORF">C0Q70_09375</name>
</gene>
<evidence type="ECO:0000313" key="3">
    <source>
        <dbReference type="Proteomes" id="UP000245119"/>
    </source>
</evidence>
<organism evidence="2 3">
    <name type="scientific">Pomacea canaliculata</name>
    <name type="common">Golden apple snail</name>
    <dbReference type="NCBI Taxonomy" id="400727"/>
    <lineage>
        <taxon>Eukaryota</taxon>
        <taxon>Metazoa</taxon>
        <taxon>Spiralia</taxon>
        <taxon>Lophotrochozoa</taxon>
        <taxon>Mollusca</taxon>
        <taxon>Gastropoda</taxon>
        <taxon>Caenogastropoda</taxon>
        <taxon>Architaenioglossa</taxon>
        <taxon>Ampullarioidea</taxon>
        <taxon>Ampullariidae</taxon>
        <taxon>Pomacea</taxon>
    </lineage>
</organism>
<dbReference type="EMBL" id="PZQS01000005">
    <property type="protein sequence ID" value="PVD30113.1"/>
    <property type="molecule type" value="Genomic_DNA"/>
</dbReference>
<comment type="caution">
    <text evidence="2">The sequence shown here is derived from an EMBL/GenBank/DDBJ whole genome shotgun (WGS) entry which is preliminary data.</text>
</comment>